<organism evidence="5 6">
    <name type="scientific">Penicillium diatomitis</name>
    <dbReference type="NCBI Taxonomy" id="2819901"/>
    <lineage>
        <taxon>Eukaryota</taxon>
        <taxon>Fungi</taxon>
        <taxon>Dikarya</taxon>
        <taxon>Ascomycota</taxon>
        <taxon>Pezizomycotina</taxon>
        <taxon>Eurotiomycetes</taxon>
        <taxon>Eurotiomycetidae</taxon>
        <taxon>Eurotiales</taxon>
        <taxon>Aspergillaceae</taxon>
        <taxon>Penicillium</taxon>
    </lineage>
</organism>
<name>A0A9X0BYX7_9EURO</name>
<dbReference type="GO" id="GO:0000009">
    <property type="term" value="F:alpha-1,6-mannosyltransferase activity"/>
    <property type="evidence" value="ECO:0007669"/>
    <property type="project" value="TreeGrafter"/>
</dbReference>
<evidence type="ECO:0008006" key="7">
    <source>
        <dbReference type="Google" id="ProtNLM"/>
    </source>
</evidence>
<dbReference type="RefSeq" id="XP_056791735.1">
    <property type="nucleotide sequence ID" value="XM_056934194.1"/>
</dbReference>
<dbReference type="Gene3D" id="3.90.550.10">
    <property type="entry name" value="Spore Coat Polysaccharide Biosynthesis Protein SpsA, Chain A"/>
    <property type="match status" value="1"/>
</dbReference>
<dbReference type="InterPro" id="IPR029044">
    <property type="entry name" value="Nucleotide-diphossugar_trans"/>
</dbReference>
<dbReference type="EMBL" id="JAPWDQ010000004">
    <property type="protein sequence ID" value="KAJ5489702.1"/>
    <property type="molecule type" value="Genomic_DNA"/>
</dbReference>
<keyword evidence="6" id="KW-1185">Reference proteome</keyword>
<keyword evidence="3" id="KW-0808">Transferase</keyword>
<dbReference type="Proteomes" id="UP001148312">
    <property type="component" value="Unassembled WGS sequence"/>
</dbReference>
<dbReference type="AlphaFoldDB" id="A0A9X0BYX7"/>
<keyword evidence="4" id="KW-0472">Membrane</keyword>
<keyword evidence="2" id="KW-0328">Glycosyltransferase</keyword>
<reference evidence="5" key="2">
    <citation type="journal article" date="2023" name="IMA Fungus">
        <title>Comparative genomic study of the Penicillium genus elucidates a diverse pangenome and 15 lateral gene transfer events.</title>
        <authorList>
            <person name="Petersen C."/>
            <person name="Sorensen T."/>
            <person name="Nielsen M.R."/>
            <person name="Sondergaard T.E."/>
            <person name="Sorensen J.L."/>
            <person name="Fitzpatrick D.A."/>
            <person name="Frisvad J.C."/>
            <person name="Nielsen K.L."/>
        </authorList>
    </citation>
    <scope>NUCLEOTIDE SEQUENCE</scope>
    <source>
        <strain evidence="5">IBT 30728</strain>
    </source>
</reference>
<protein>
    <recommendedName>
        <fullName evidence="7">Alpha-1,6-mannosyltransferase subunit</fullName>
    </recommendedName>
</protein>
<dbReference type="FunFam" id="3.90.550.10:FF:000149">
    <property type="entry name" value="Alpha-1,6-mannosyltransferase subunit"/>
    <property type="match status" value="1"/>
</dbReference>
<dbReference type="Pfam" id="PF05637">
    <property type="entry name" value="Glyco_transf_34"/>
    <property type="match status" value="1"/>
</dbReference>
<comment type="similarity">
    <text evidence="1">Belongs to the glycosyltransferase 34 family.</text>
</comment>
<dbReference type="InterPro" id="IPR008630">
    <property type="entry name" value="Glyco_trans_34"/>
</dbReference>
<dbReference type="GeneID" id="81624443"/>
<dbReference type="PANTHER" id="PTHR31306">
    <property type="entry name" value="ALPHA-1,6-MANNOSYLTRANSFERASE MNN11-RELATED"/>
    <property type="match status" value="1"/>
</dbReference>
<evidence type="ECO:0000313" key="5">
    <source>
        <dbReference type="EMBL" id="KAJ5489702.1"/>
    </source>
</evidence>
<dbReference type="GO" id="GO:0000136">
    <property type="term" value="C:mannan polymerase complex"/>
    <property type="evidence" value="ECO:0007669"/>
    <property type="project" value="TreeGrafter"/>
</dbReference>
<evidence type="ECO:0000256" key="4">
    <source>
        <dbReference type="SAM" id="Phobius"/>
    </source>
</evidence>
<keyword evidence="4" id="KW-0812">Transmembrane</keyword>
<evidence type="ECO:0000313" key="6">
    <source>
        <dbReference type="Proteomes" id="UP001148312"/>
    </source>
</evidence>
<accession>A0A9X0BYX7</accession>
<feature type="transmembrane region" description="Helical" evidence="4">
    <location>
        <begin position="30"/>
        <end position="51"/>
    </location>
</feature>
<keyword evidence="4" id="KW-1133">Transmembrane helix</keyword>
<proteinExistence type="inferred from homology"/>
<evidence type="ECO:0000256" key="3">
    <source>
        <dbReference type="ARBA" id="ARBA00022679"/>
    </source>
</evidence>
<evidence type="ECO:0000256" key="1">
    <source>
        <dbReference type="ARBA" id="ARBA00005664"/>
    </source>
</evidence>
<evidence type="ECO:0000256" key="2">
    <source>
        <dbReference type="ARBA" id="ARBA00022676"/>
    </source>
</evidence>
<dbReference type="GO" id="GO:0006487">
    <property type="term" value="P:protein N-linked glycosylation"/>
    <property type="evidence" value="ECO:0007669"/>
    <property type="project" value="TreeGrafter"/>
</dbReference>
<reference evidence="5" key="1">
    <citation type="submission" date="2022-12" db="EMBL/GenBank/DDBJ databases">
        <authorList>
            <person name="Petersen C."/>
        </authorList>
    </citation>
    <scope>NUCLEOTIDE SEQUENCE</scope>
    <source>
        <strain evidence="5">IBT 30728</strain>
    </source>
</reference>
<dbReference type="PANTHER" id="PTHR31306:SF10">
    <property type="entry name" value="ALPHA-1,6-MANNOSYLTRANSFERASE MNN11-RELATED"/>
    <property type="match status" value="1"/>
</dbReference>
<comment type="caution">
    <text evidence="5">The sequence shown here is derived from an EMBL/GenBank/DDBJ whole genome shotgun (WGS) entry which is preliminary data.</text>
</comment>
<sequence length="317" mass="35878">MQFALPPRKSPHELPGHHSTRLPLYRRKQLKTVAVIGISIFAFLYILSHIFSSSSDSLSASAGTAGVVIVTVLDRQSFSEGYISKIIANREDYAKRHGYTNFFASVSDYKEAVGDAPKSWALVPTMRHALATYPKAKYFFHMSPHALIMNPTTSLTSHILDQKRLESLMMKDASIVPPNGIIKTFPHLKEQNTDLVITQDSEGLRSTSFILKNREFARFFLDLWFDPLFRSYNFVKAETHALDHILQWHPTVLARMALIPQRTLNAYSKDSSGASPNGTYRDGDLIISFPACDKAGTRDCQEFHTYYEQWLKKVKGS</sequence>
<gene>
    <name evidence="5" type="ORF">N7539_004592</name>
</gene>